<dbReference type="InterPro" id="IPR032466">
    <property type="entry name" value="Metal_Hydrolase"/>
</dbReference>
<keyword evidence="5" id="KW-1185">Reference proteome</keyword>
<dbReference type="PANTHER" id="PTHR46124:SF2">
    <property type="entry name" value="D-AMINOACYL-TRNA DEACYLASE"/>
    <property type="match status" value="1"/>
</dbReference>
<dbReference type="PROSITE" id="PS01091">
    <property type="entry name" value="TATD_3"/>
    <property type="match status" value="1"/>
</dbReference>
<evidence type="ECO:0000256" key="1">
    <source>
        <dbReference type="ARBA" id="ARBA00022723"/>
    </source>
</evidence>
<feature type="binding site" evidence="3">
    <location>
        <position position="215"/>
    </location>
    <ligand>
        <name>a divalent metal cation</name>
        <dbReference type="ChEBI" id="CHEBI:60240"/>
        <label>1</label>
    </ligand>
</feature>
<evidence type="ECO:0000313" key="5">
    <source>
        <dbReference type="Proteomes" id="UP000266301"/>
    </source>
</evidence>
<proteinExistence type="predicted"/>
<organism evidence="4 5">
    <name type="scientific">Clostridium fermenticellae</name>
    <dbReference type="NCBI Taxonomy" id="2068654"/>
    <lineage>
        <taxon>Bacteria</taxon>
        <taxon>Bacillati</taxon>
        <taxon>Bacillota</taxon>
        <taxon>Clostridia</taxon>
        <taxon>Eubacteriales</taxon>
        <taxon>Clostridiaceae</taxon>
        <taxon>Clostridium</taxon>
    </lineage>
</organism>
<feature type="binding site" evidence="3">
    <location>
        <position position="21"/>
    </location>
    <ligand>
        <name>a divalent metal cation</name>
        <dbReference type="ChEBI" id="CHEBI:60240"/>
        <label>1</label>
    </ligand>
</feature>
<dbReference type="OrthoDB" id="9810005at2"/>
<protein>
    <submittedName>
        <fullName evidence="4">TatD family deoxyribonuclease</fullName>
    </submittedName>
</protein>
<feature type="binding site" evidence="3">
    <location>
        <position position="19"/>
    </location>
    <ligand>
        <name>a divalent metal cation</name>
        <dbReference type="ChEBI" id="CHEBI:60240"/>
        <label>1</label>
    </ligand>
</feature>
<dbReference type="InterPro" id="IPR018228">
    <property type="entry name" value="DNase_TatD-rel_CS"/>
</dbReference>
<gene>
    <name evidence="4" type="ORF">D4Z93_00550</name>
</gene>
<evidence type="ECO:0000256" key="3">
    <source>
        <dbReference type="PIRSR" id="PIRSR005902-1"/>
    </source>
</evidence>
<dbReference type="InterPro" id="IPR001130">
    <property type="entry name" value="TatD-like"/>
</dbReference>
<evidence type="ECO:0000256" key="2">
    <source>
        <dbReference type="ARBA" id="ARBA00022801"/>
    </source>
</evidence>
<dbReference type="GO" id="GO:0004536">
    <property type="term" value="F:DNA nuclease activity"/>
    <property type="evidence" value="ECO:0007669"/>
    <property type="project" value="InterPro"/>
</dbReference>
<dbReference type="Proteomes" id="UP000266301">
    <property type="component" value="Chromosome"/>
</dbReference>
<feature type="binding site" evidence="3">
    <location>
        <position position="105"/>
    </location>
    <ligand>
        <name>a divalent metal cation</name>
        <dbReference type="ChEBI" id="CHEBI:60240"/>
        <label>1</label>
    </ligand>
</feature>
<dbReference type="PANTHER" id="PTHR46124">
    <property type="entry name" value="D-AMINOACYL-TRNA DEACYLASE"/>
    <property type="match status" value="1"/>
</dbReference>
<evidence type="ECO:0000313" key="4">
    <source>
        <dbReference type="EMBL" id="AYD39132.1"/>
    </source>
</evidence>
<dbReference type="GO" id="GO:0046872">
    <property type="term" value="F:metal ion binding"/>
    <property type="evidence" value="ECO:0007669"/>
    <property type="project" value="UniProtKB-KW"/>
</dbReference>
<dbReference type="AlphaFoldDB" id="A0A386H0D6"/>
<dbReference type="EMBL" id="CP032416">
    <property type="protein sequence ID" value="AYD39132.1"/>
    <property type="molecule type" value="Genomic_DNA"/>
</dbReference>
<dbReference type="RefSeq" id="WP_119969843.1">
    <property type="nucleotide sequence ID" value="NZ_CP032416.1"/>
</dbReference>
<dbReference type="CDD" id="cd01310">
    <property type="entry name" value="TatD_DNAse"/>
    <property type="match status" value="1"/>
</dbReference>
<dbReference type="SUPFAM" id="SSF51556">
    <property type="entry name" value="Metallo-dependent hydrolases"/>
    <property type="match status" value="1"/>
</dbReference>
<sequence length="267" mass="30857">MDEFNDNLIKNEVKIFDAHAHYDDEEFDNDRDELIKELQRNNIVGILNCGSSMKGSEDSVKLAREYDFFYAAVGIHPEYADKFNQEQVLKIRNLLMNDKVKAIGEIGLDYHYDENPSRNIQKKAFVSQMKIAEEFNLPVIIHDRDAHEDTLEIVKSFPNVKGEIHCFSGSVEFAKEYLKLGYYLGITGVVTFKNAKKTVKVVEQIPINRILVETDCPYMTPVPYRGKRNMSLYIYYIMNKISEIKGIPIQEVSFNTINNIKNLIGLR</sequence>
<dbReference type="FunFam" id="3.20.20.140:FF:000005">
    <property type="entry name" value="TatD family hydrolase"/>
    <property type="match status" value="1"/>
</dbReference>
<feature type="binding site" evidence="3">
    <location>
        <position position="142"/>
    </location>
    <ligand>
        <name>a divalent metal cation</name>
        <dbReference type="ChEBI" id="CHEBI:60240"/>
        <label>2</label>
    </ligand>
</feature>
<dbReference type="PROSITE" id="PS01090">
    <property type="entry name" value="TATD_2"/>
    <property type="match status" value="1"/>
</dbReference>
<reference evidence="4 5" key="1">
    <citation type="journal article" date="2019" name="Int. J. Syst. Evol. Microbiol.">
        <title>Clostridium fermenticellae sp. nov., isolated from the mud in a fermentation cellar for the production of the Chinese liquor, baijiu.</title>
        <authorList>
            <person name="Xu P.X."/>
            <person name="Chai L.J."/>
            <person name="Qiu T."/>
            <person name="Zhang X.J."/>
            <person name="Lu Z.M."/>
            <person name="Xiao C."/>
            <person name="Wang S.T."/>
            <person name="Shen C.H."/>
            <person name="Shi J.S."/>
            <person name="Xu Z.H."/>
        </authorList>
    </citation>
    <scope>NUCLEOTIDE SEQUENCE [LARGE SCALE GENOMIC DNA]</scope>
    <source>
        <strain evidence="4 5">JN500901</strain>
    </source>
</reference>
<dbReference type="InterPro" id="IPR015991">
    <property type="entry name" value="TatD/YcfH-like"/>
</dbReference>
<dbReference type="KEGG" id="cfer:D4Z93_00550"/>
<feature type="binding site" evidence="3">
    <location>
        <position position="165"/>
    </location>
    <ligand>
        <name>a divalent metal cation</name>
        <dbReference type="ChEBI" id="CHEBI:60240"/>
        <label>2</label>
    </ligand>
</feature>
<keyword evidence="1 3" id="KW-0479">Metal-binding</keyword>
<accession>A0A386H0D6</accession>
<dbReference type="Pfam" id="PF01026">
    <property type="entry name" value="TatD_DNase"/>
    <property type="match status" value="1"/>
</dbReference>
<dbReference type="GO" id="GO:0016788">
    <property type="term" value="F:hydrolase activity, acting on ester bonds"/>
    <property type="evidence" value="ECO:0007669"/>
    <property type="project" value="InterPro"/>
</dbReference>
<keyword evidence="2" id="KW-0378">Hydrolase</keyword>
<dbReference type="Gene3D" id="3.20.20.140">
    <property type="entry name" value="Metal-dependent hydrolases"/>
    <property type="match status" value="1"/>
</dbReference>
<dbReference type="PIRSF" id="PIRSF005902">
    <property type="entry name" value="DNase_TatD"/>
    <property type="match status" value="1"/>
</dbReference>
<dbReference type="NCBIfam" id="TIGR00010">
    <property type="entry name" value="YchF/TatD family DNA exonuclease"/>
    <property type="match status" value="1"/>
</dbReference>
<name>A0A386H0D6_9CLOT</name>